<gene>
    <name evidence="1" type="ORF">BAA01_10425</name>
</gene>
<sequence>MSEHIVTIDGEVNYPITLDPTVWIFDRRKFPIQAVFPQIEEEGQCMHLNPFLHNAEPLRGATQVVCVLKTGERVPLTLDQANAAILRFSRNKKAILEDGPIWLYLADGSNVDNPIRNIQRFEVE</sequence>
<reference evidence="2" key="1">
    <citation type="submission" date="2016-06" db="EMBL/GenBank/DDBJ databases">
        <authorList>
            <person name="Nascimento L."/>
            <person name="Pereira R.V."/>
            <person name="Martins L.F."/>
            <person name="Quaggio R.B."/>
            <person name="Silva A.M."/>
            <person name="Setubal J.C."/>
        </authorList>
    </citation>
    <scope>NUCLEOTIDE SEQUENCE [LARGE SCALE GENOMIC DNA]</scope>
</reference>
<evidence type="ECO:0000313" key="1">
    <source>
        <dbReference type="EMBL" id="OUM85485.1"/>
    </source>
</evidence>
<dbReference type="AlphaFoldDB" id="A0A1Y3PDQ6"/>
<protein>
    <submittedName>
        <fullName evidence="1">Uncharacterized protein</fullName>
    </submittedName>
</protein>
<accession>A0A1Y3PDQ6</accession>
<name>A0A1Y3PDQ6_9BACI</name>
<organism evidence="1 2">
    <name type="scientific">Bacillus thermozeamaize</name>
    <dbReference type="NCBI Taxonomy" id="230954"/>
    <lineage>
        <taxon>Bacteria</taxon>
        <taxon>Bacillati</taxon>
        <taxon>Bacillota</taxon>
        <taxon>Bacilli</taxon>
        <taxon>Bacillales</taxon>
        <taxon>Bacillaceae</taxon>
        <taxon>Bacillus</taxon>
    </lineage>
</organism>
<evidence type="ECO:0000313" key="2">
    <source>
        <dbReference type="Proteomes" id="UP000196475"/>
    </source>
</evidence>
<dbReference type="Proteomes" id="UP000196475">
    <property type="component" value="Unassembled WGS sequence"/>
</dbReference>
<comment type="caution">
    <text evidence="1">The sequence shown here is derived from an EMBL/GenBank/DDBJ whole genome shotgun (WGS) entry which is preliminary data.</text>
</comment>
<dbReference type="EMBL" id="LZRT01000101">
    <property type="protein sequence ID" value="OUM85485.1"/>
    <property type="molecule type" value="Genomic_DNA"/>
</dbReference>
<proteinExistence type="predicted"/>